<evidence type="ECO:0000313" key="2">
    <source>
        <dbReference type="EMBL" id="GHA00525.1"/>
    </source>
</evidence>
<protein>
    <recommendedName>
        <fullName evidence="4">Acyl-CoA carboxylase subunit epsilon</fullName>
    </recommendedName>
</protein>
<reference evidence="2" key="1">
    <citation type="journal article" date="2014" name="Int. J. Syst. Evol. Microbiol.">
        <title>Complete genome sequence of Corynebacterium casei LMG S-19264T (=DSM 44701T), isolated from a smear-ripened cheese.</title>
        <authorList>
            <consortium name="US DOE Joint Genome Institute (JGI-PGF)"/>
            <person name="Walter F."/>
            <person name="Albersmeier A."/>
            <person name="Kalinowski J."/>
            <person name="Ruckert C."/>
        </authorList>
    </citation>
    <scope>NUCLEOTIDE SEQUENCE</scope>
    <source>
        <strain evidence="2">JCM 5016</strain>
    </source>
</reference>
<gene>
    <name evidence="2" type="ORF">GCM10010389_44720</name>
</gene>
<dbReference type="RefSeq" id="WP_190059235.1">
    <property type="nucleotide sequence ID" value="NZ_BMWH01000019.1"/>
</dbReference>
<keyword evidence="3" id="KW-1185">Reference proteome</keyword>
<dbReference type="GO" id="GO:0003989">
    <property type="term" value="F:acetyl-CoA carboxylase activity"/>
    <property type="evidence" value="ECO:0007669"/>
    <property type="project" value="InterPro"/>
</dbReference>
<dbReference type="GO" id="GO:0004658">
    <property type="term" value="F:propionyl-CoA carboxylase activity"/>
    <property type="evidence" value="ECO:0007669"/>
    <property type="project" value="InterPro"/>
</dbReference>
<name>A0A918RKH5_9ACTN</name>
<dbReference type="Pfam" id="PF13822">
    <property type="entry name" value="ACC_epsilon"/>
    <property type="match status" value="1"/>
</dbReference>
<dbReference type="AlphaFoldDB" id="A0A918RKH5"/>
<dbReference type="Proteomes" id="UP000623010">
    <property type="component" value="Unassembled WGS sequence"/>
</dbReference>
<evidence type="ECO:0000256" key="1">
    <source>
        <dbReference type="SAM" id="MobiDB-lite"/>
    </source>
</evidence>
<organism evidence="2 3">
    <name type="scientific">Streptomyces echinoruber</name>
    <dbReference type="NCBI Taxonomy" id="68898"/>
    <lineage>
        <taxon>Bacteria</taxon>
        <taxon>Bacillati</taxon>
        <taxon>Actinomycetota</taxon>
        <taxon>Actinomycetes</taxon>
        <taxon>Kitasatosporales</taxon>
        <taxon>Streptomycetaceae</taxon>
        <taxon>Streptomyces</taxon>
    </lineage>
</organism>
<sequence length="86" mass="9336">MPSERTTDTPHLIRVTRGEAGPEEIAALTVALLLRARGAAAGAGPAAHRAHRPAGWRRLERALTHRGARSWRDETRRTRPRAGTGA</sequence>
<reference evidence="2" key="2">
    <citation type="submission" date="2020-09" db="EMBL/GenBank/DDBJ databases">
        <authorList>
            <person name="Sun Q."/>
            <person name="Ohkuma M."/>
        </authorList>
    </citation>
    <scope>NUCLEOTIDE SEQUENCE</scope>
    <source>
        <strain evidence="2">JCM 5016</strain>
    </source>
</reference>
<evidence type="ECO:0000313" key="3">
    <source>
        <dbReference type="Proteomes" id="UP000623010"/>
    </source>
</evidence>
<proteinExistence type="predicted"/>
<comment type="caution">
    <text evidence="2">The sequence shown here is derived from an EMBL/GenBank/DDBJ whole genome shotgun (WGS) entry which is preliminary data.</text>
</comment>
<dbReference type="EMBL" id="BMWH01000019">
    <property type="protein sequence ID" value="GHA00525.1"/>
    <property type="molecule type" value="Genomic_DNA"/>
</dbReference>
<accession>A0A918RKH5</accession>
<evidence type="ECO:0008006" key="4">
    <source>
        <dbReference type="Google" id="ProtNLM"/>
    </source>
</evidence>
<feature type="region of interest" description="Disordered" evidence="1">
    <location>
        <begin position="65"/>
        <end position="86"/>
    </location>
</feature>
<dbReference type="InterPro" id="IPR032716">
    <property type="entry name" value="ACC_epsilon"/>
</dbReference>